<keyword evidence="2" id="KW-0288">FMN</keyword>
<protein>
    <submittedName>
        <fullName evidence="4">NADPH-dependent FMN reductase</fullName>
    </submittedName>
</protein>
<name>A0A1W2EZA5_9FIRM</name>
<dbReference type="InterPro" id="IPR005025">
    <property type="entry name" value="FMN_Rdtase-like_dom"/>
</dbReference>
<dbReference type="AlphaFoldDB" id="A0A1W2EZA5"/>
<evidence type="ECO:0000313" key="5">
    <source>
        <dbReference type="Proteomes" id="UP000192738"/>
    </source>
</evidence>
<evidence type="ECO:0000313" key="4">
    <source>
        <dbReference type="EMBL" id="SMD15015.1"/>
    </source>
</evidence>
<dbReference type="Proteomes" id="UP000192738">
    <property type="component" value="Unassembled WGS sequence"/>
</dbReference>
<evidence type="ECO:0000256" key="1">
    <source>
        <dbReference type="ARBA" id="ARBA00022630"/>
    </source>
</evidence>
<organism evidence="4 5">
    <name type="scientific">Sporomusa malonica</name>
    <dbReference type="NCBI Taxonomy" id="112901"/>
    <lineage>
        <taxon>Bacteria</taxon>
        <taxon>Bacillati</taxon>
        <taxon>Bacillota</taxon>
        <taxon>Negativicutes</taxon>
        <taxon>Selenomonadales</taxon>
        <taxon>Sporomusaceae</taxon>
        <taxon>Sporomusa</taxon>
    </lineage>
</organism>
<dbReference type="PANTHER" id="PTHR43278:SF2">
    <property type="entry name" value="IRON-SULFUR FLAVOPROTEIN"/>
    <property type="match status" value="1"/>
</dbReference>
<keyword evidence="1" id="KW-0285">Flavoprotein</keyword>
<dbReference type="Pfam" id="PF03358">
    <property type="entry name" value="FMN_red"/>
    <property type="match status" value="1"/>
</dbReference>
<proteinExistence type="predicted"/>
<feature type="domain" description="NADPH-dependent FMN reductase-like" evidence="3">
    <location>
        <begin position="1"/>
        <end position="130"/>
    </location>
</feature>
<sequence length="227" mass="25374">MNVLGINGSPRKNWNTATLLNKALEGAASQGATTELIHLYDLNFKGCISCFACKLKGGASYGKCAYQDDLTPVLEKIEKADAIILGSPIYFGNVTGEMRSLIERLAFQYLVYDKNYSSLVEKKKPVGLIYTMNIREDMVKEWGYDRVFSANQMCFERLFGTTETLLATDTYQFSDYSKYVVTAFNEADKAKRRQEIFPTDCEKAFDMGARFVTKNLSDIGAGEPAGQ</sequence>
<reference evidence="4 5" key="1">
    <citation type="submission" date="2017-04" db="EMBL/GenBank/DDBJ databases">
        <authorList>
            <person name="Afonso C.L."/>
            <person name="Miller P.J."/>
            <person name="Scott M.A."/>
            <person name="Spackman E."/>
            <person name="Goraichik I."/>
            <person name="Dimitrov K.M."/>
            <person name="Suarez D.L."/>
            <person name="Swayne D.E."/>
        </authorList>
    </citation>
    <scope>NUCLEOTIDE SEQUENCE [LARGE SCALE GENOMIC DNA]</scope>
    <source>
        <strain evidence="4 5">DSM 5090</strain>
    </source>
</reference>
<dbReference type="RefSeq" id="WP_084578394.1">
    <property type="nucleotide sequence ID" value="NZ_CP155572.1"/>
</dbReference>
<dbReference type="Gene3D" id="3.40.50.360">
    <property type="match status" value="1"/>
</dbReference>
<dbReference type="EMBL" id="FWXI01000036">
    <property type="protein sequence ID" value="SMD15015.1"/>
    <property type="molecule type" value="Genomic_DNA"/>
</dbReference>
<dbReference type="PANTHER" id="PTHR43278">
    <property type="entry name" value="NAD(P)H-DEPENDENT FMN-CONTAINING OXIDOREDUCTASE YWQN-RELATED"/>
    <property type="match status" value="1"/>
</dbReference>
<keyword evidence="5" id="KW-1185">Reference proteome</keyword>
<dbReference type="InterPro" id="IPR029039">
    <property type="entry name" value="Flavoprotein-like_sf"/>
</dbReference>
<dbReference type="OrthoDB" id="6398207at2"/>
<dbReference type="InterPro" id="IPR051796">
    <property type="entry name" value="ISF_SsuE-like"/>
</dbReference>
<dbReference type="STRING" id="112901.SAMN04488500_13616"/>
<dbReference type="GO" id="GO:0016491">
    <property type="term" value="F:oxidoreductase activity"/>
    <property type="evidence" value="ECO:0007669"/>
    <property type="project" value="InterPro"/>
</dbReference>
<accession>A0A1W2EZA5</accession>
<evidence type="ECO:0000259" key="3">
    <source>
        <dbReference type="Pfam" id="PF03358"/>
    </source>
</evidence>
<evidence type="ECO:0000256" key="2">
    <source>
        <dbReference type="ARBA" id="ARBA00022643"/>
    </source>
</evidence>
<gene>
    <name evidence="4" type="ORF">SAMN04488500_13616</name>
</gene>
<dbReference type="SUPFAM" id="SSF52218">
    <property type="entry name" value="Flavoproteins"/>
    <property type="match status" value="1"/>
</dbReference>